<evidence type="ECO:0000313" key="3">
    <source>
        <dbReference type="EMBL" id="SPR01394.1"/>
    </source>
</evidence>
<feature type="transmembrane region" description="Helical" evidence="1">
    <location>
        <begin position="126"/>
        <end position="147"/>
    </location>
</feature>
<reference evidence="3 5" key="2">
    <citation type="submission" date="2018-03" db="EMBL/GenBank/DDBJ databases">
        <authorList>
            <person name="Fogelqvist J."/>
        </authorList>
    </citation>
    <scope>NUCLEOTIDE SEQUENCE [LARGE SCALE GENOMIC DNA]</scope>
</reference>
<feature type="transmembrane region" description="Helical" evidence="1">
    <location>
        <begin position="69"/>
        <end position="88"/>
    </location>
</feature>
<sequence>MKVDMQATAQAYQTMLRSSKPGVKVLGLLRPLAQVLIPLMVIALWWCAGELADDRAPDKVQDAIRKVQFILVWWSFLYIALWVLLMLATSSETMLAWAAATSAVMSQCSMLLAINNGNGQSDCGTMVATIGGILTFALSGIAALIIFQQQHLETGQASAAIGAAPEYPPDLNDKVTSMYAVTDNSAA</sequence>
<evidence type="ECO:0000313" key="4">
    <source>
        <dbReference type="Proteomes" id="UP000039324"/>
    </source>
</evidence>
<keyword evidence="1" id="KW-1133">Transmembrane helix</keyword>
<proteinExistence type="predicted"/>
<keyword evidence="1" id="KW-0472">Membrane</keyword>
<dbReference type="EMBL" id="CDSF01000112">
    <property type="protein sequence ID" value="CEP01372.1"/>
    <property type="molecule type" value="Genomic_DNA"/>
</dbReference>
<evidence type="ECO:0000256" key="1">
    <source>
        <dbReference type="SAM" id="Phobius"/>
    </source>
</evidence>
<keyword evidence="1" id="KW-0812">Transmembrane</keyword>
<feature type="transmembrane region" description="Helical" evidence="1">
    <location>
        <begin position="28"/>
        <end position="48"/>
    </location>
</feature>
<name>A0A0G4J1H9_PLABS</name>
<organism evidence="2 4">
    <name type="scientific">Plasmodiophora brassicae</name>
    <name type="common">Clubroot disease agent</name>
    <dbReference type="NCBI Taxonomy" id="37360"/>
    <lineage>
        <taxon>Eukaryota</taxon>
        <taxon>Sar</taxon>
        <taxon>Rhizaria</taxon>
        <taxon>Endomyxa</taxon>
        <taxon>Phytomyxea</taxon>
        <taxon>Plasmodiophorida</taxon>
        <taxon>Plasmodiophoridae</taxon>
        <taxon>Plasmodiophora</taxon>
    </lineage>
</organism>
<keyword evidence="4" id="KW-1185">Reference proteome</keyword>
<geneLocation type="mitochondrion" evidence="3"/>
<dbReference type="Proteomes" id="UP000290189">
    <property type="component" value="Unassembled WGS sequence"/>
</dbReference>
<dbReference type="AlphaFoldDB" id="A0A0G4J1H9"/>
<dbReference type="EMBL" id="OVEO01000017">
    <property type="protein sequence ID" value="SPR01394.1"/>
    <property type="molecule type" value="Genomic_DNA"/>
</dbReference>
<evidence type="ECO:0000313" key="2">
    <source>
        <dbReference type="EMBL" id="CEP01372.1"/>
    </source>
</evidence>
<keyword evidence="3" id="KW-0496">Mitochondrion</keyword>
<reference evidence="2 4" key="1">
    <citation type="submission" date="2015-02" db="EMBL/GenBank/DDBJ databases">
        <authorList>
            <person name="Chooi Y.-H."/>
        </authorList>
    </citation>
    <scope>NUCLEOTIDE SEQUENCE [LARGE SCALE GENOMIC DNA]</scope>
    <source>
        <strain evidence="2">E3</strain>
    </source>
</reference>
<dbReference type="Proteomes" id="UP000039324">
    <property type="component" value="Unassembled WGS sequence"/>
</dbReference>
<accession>A0A0G4J1H9</accession>
<evidence type="ECO:0000313" key="5">
    <source>
        <dbReference type="Proteomes" id="UP000290189"/>
    </source>
</evidence>
<protein>
    <submittedName>
        <fullName evidence="2">Uncharacterized protein</fullName>
    </submittedName>
</protein>
<gene>
    <name evidence="2" type="ORF">PBRA_001978</name>
    <name evidence="3" type="ORF">PLBR_LOCUS8609</name>
</gene>